<comment type="subcellular location">
    <subcellularLocation>
        <location evidence="1">Cell outer membrane</location>
    </subcellularLocation>
</comment>
<accession>A0A1J5S4P3</accession>
<keyword evidence="3" id="KW-1134">Transmembrane beta strand</keyword>
<dbReference type="GO" id="GO:0015562">
    <property type="term" value="F:efflux transmembrane transporter activity"/>
    <property type="evidence" value="ECO:0007669"/>
    <property type="project" value="InterPro"/>
</dbReference>
<dbReference type="Pfam" id="PF02321">
    <property type="entry name" value="OEP"/>
    <property type="match status" value="2"/>
</dbReference>
<dbReference type="AlphaFoldDB" id="A0A1J5S4P3"/>
<organism evidence="7">
    <name type="scientific">mine drainage metagenome</name>
    <dbReference type="NCBI Taxonomy" id="410659"/>
    <lineage>
        <taxon>unclassified sequences</taxon>
        <taxon>metagenomes</taxon>
        <taxon>ecological metagenomes</taxon>
    </lineage>
</organism>
<evidence type="ECO:0000256" key="2">
    <source>
        <dbReference type="ARBA" id="ARBA00022448"/>
    </source>
</evidence>
<sequence>MGSFYKRKYSLILSISLLLSSLSVYAQNKIYTLSELTESAKNYLPSLMQKKALVNSAKAFVTDTRHSFLPQLKVSDQINIASDNSLEGSYLPLGITPSTSGGIRNSNNGQAATGNIAVLYSEYELMNFGLNKAKINNAQSYVNFSEADLQKENYYVTLQVAQLYFDLLKTQYRLDADLQNVNRYDSIFKVIQALTLSGLKAGSDSSLAKAELSKTKITYNQTLGNLEQLKEQLSYLTGIPAAKINIDSLSNKFIVNRPSIFNYSIDTVNNPLIDYYAKKKDIFLSNDRLISKLYLPKIILAGSTWARGSSIQYNDNYESLSNGLGYQRFNYAAGIAITYNLFNNLYKKDKLAINRYQLQASDLELQQQKILLNSSLLQADNSLKTTEANLLELPVQLKSAEDTYQQKLAQYKAGIISLIDLTNASFVLYRSQTDYIETMTDWYVAQLNKSAAAGNLNQFIQTIK</sequence>
<protein>
    <submittedName>
        <fullName evidence="7">Outer membrane efflux protein</fullName>
    </submittedName>
</protein>
<evidence type="ECO:0000256" key="5">
    <source>
        <dbReference type="ARBA" id="ARBA00023136"/>
    </source>
</evidence>
<dbReference type="SUPFAM" id="SSF56954">
    <property type="entry name" value="Outer membrane efflux proteins (OEP)"/>
    <property type="match status" value="1"/>
</dbReference>
<comment type="caution">
    <text evidence="7">The sequence shown here is derived from an EMBL/GenBank/DDBJ whole genome shotgun (WGS) entry which is preliminary data.</text>
</comment>
<evidence type="ECO:0000256" key="6">
    <source>
        <dbReference type="ARBA" id="ARBA00023237"/>
    </source>
</evidence>
<dbReference type="GO" id="GO:0009279">
    <property type="term" value="C:cell outer membrane"/>
    <property type="evidence" value="ECO:0007669"/>
    <property type="project" value="UniProtKB-SubCell"/>
</dbReference>
<dbReference type="GO" id="GO:0015288">
    <property type="term" value="F:porin activity"/>
    <property type="evidence" value="ECO:0007669"/>
    <property type="project" value="TreeGrafter"/>
</dbReference>
<dbReference type="Gene3D" id="1.20.1600.10">
    <property type="entry name" value="Outer membrane efflux proteins (OEP)"/>
    <property type="match status" value="1"/>
</dbReference>
<dbReference type="PANTHER" id="PTHR30026:SF20">
    <property type="entry name" value="OUTER MEMBRANE PROTEIN TOLC"/>
    <property type="match status" value="1"/>
</dbReference>
<keyword evidence="2" id="KW-0813">Transport</keyword>
<dbReference type="EMBL" id="MLJW01000070">
    <property type="protein sequence ID" value="OIR02939.1"/>
    <property type="molecule type" value="Genomic_DNA"/>
</dbReference>
<gene>
    <name evidence="7" type="ORF">GALL_149390</name>
</gene>
<evidence type="ECO:0000256" key="3">
    <source>
        <dbReference type="ARBA" id="ARBA00022452"/>
    </source>
</evidence>
<keyword evidence="6" id="KW-0998">Cell outer membrane</keyword>
<evidence type="ECO:0000256" key="1">
    <source>
        <dbReference type="ARBA" id="ARBA00004442"/>
    </source>
</evidence>
<dbReference type="PANTHER" id="PTHR30026">
    <property type="entry name" value="OUTER MEMBRANE PROTEIN TOLC"/>
    <property type="match status" value="1"/>
</dbReference>
<name>A0A1J5S4P3_9ZZZZ</name>
<reference evidence="7" key="1">
    <citation type="submission" date="2016-10" db="EMBL/GenBank/DDBJ databases">
        <title>Sequence of Gallionella enrichment culture.</title>
        <authorList>
            <person name="Poehlein A."/>
            <person name="Muehling M."/>
            <person name="Daniel R."/>
        </authorList>
    </citation>
    <scope>NUCLEOTIDE SEQUENCE</scope>
</reference>
<dbReference type="GO" id="GO:1990281">
    <property type="term" value="C:efflux pump complex"/>
    <property type="evidence" value="ECO:0007669"/>
    <property type="project" value="TreeGrafter"/>
</dbReference>
<evidence type="ECO:0000256" key="4">
    <source>
        <dbReference type="ARBA" id="ARBA00022692"/>
    </source>
</evidence>
<evidence type="ECO:0000313" key="7">
    <source>
        <dbReference type="EMBL" id="OIR02939.1"/>
    </source>
</evidence>
<dbReference type="InterPro" id="IPR051906">
    <property type="entry name" value="TolC-like"/>
</dbReference>
<proteinExistence type="predicted"/>
<keyword evidence="5" id="KW-0472">Membrane</keyword>
<dbReference type="InterPro" id="IPR003423">
    <property type="entry name" value="OMP_efflux"/>
</dbReference>
<keyword evidence="4" id="KW-0812">Transmembrane</keyword>